<dbReference type="PANTHER" id="PTHR34501:SF9">
    <property type="entry name" value="MAJOR OUTER MEMBRANE PROTEIN P.IA"/>
    <property type="match status" value="1"/>
</dbReference>
<name>A0A1H4HRJ5_9BURK</name>
<evidence type="ECO:0000313" key="14">
    <source>
        <dbReference type="Proteomes" id="UP000198638"/>
    </source>
</evidence>
<protein>
    <submittedName>
        <fullName evidence="13">Outer membrane protein (Porin)</fullName>
    </submittedName>
</protein>
<dbReference type="GO" id="GO:0009279">
    <property type="term" value="C:cell outer membrane"/>
    <property type="evidence" value="ECO:0007669"/>
    <property type="project" value="UniProtKB-SubCell"/>
</dbReference>
<dbReference type="InterPro" id="IPR023614">
    <property type="entry name" value="Porin_dom_sf"/>
</dbReference>
<dbReference type="Pfam" id="PF13609">
    <property type="entry name" value="Porin_4"/>
    <property type="match status" value="1"/>
</dbReference>
<evidence type="ECO:0000259" key="12">
    <source>
        <dbReference type="Pfam" id="PF13609"/>
    </source>
</evidence>
<accession>A0A1H4HRJ5</accession>
<gene>
    <name evidence="13" type="ORF">SAMN05192564_1145</name>
</gene>
<dbReference type="InterPro" id="IPR050298">
    <property type="entry name" value="Gram-neg_bact_OMP"/>
</dbReference>
<evidence type="ECO:0000256" key="4">
    <source>
        <dbReference type="ARBA" id="ARBA00022452"/>
    </source>
</evidence>
<dbReference type="SUPFAM" id="SSF56935">
    <property type="entry name" value="Porins"/>
    <property type="match status" value="1"/>
</dbReference>
<dbReference type="GO" id="GO:0015288">
    <property type="term" value="F:porin activity"/>
    <property type="evidence" value="ECO:0007669"/>
    <property type="project" value="UniProtKB-KW"/>
</dbReference>
<dbReference type="PANTHER" id="PTHR34501">
    <property type="entry name" value="PROTEIN YDDL-RELATED"/>
    <property type="match status" value="1"/>
</dbReference>
<keyword evidence="6 11" id="KW-0732">Signal</keyword>
<dbReference type="InterPro" id="IPR033900">
    <property type="entry name" value="Gram_neg_porin_domain"/>
</dbReference>
<proteinExistence type="predicted"/>
<reference evidence="14" key="1">
    <citation type="submission" date="2016-10" db="EMBL/GenBank/DDBJ databases">
        <authorList>
            <person name="Varghese N."/>
            <person name="Submissions S."/>
        </authorList>
    </citation>
    <scope>NUCLEOTIDE SEQUENCE [LARGE SCALE GENOMIC DNA]</scope>
    <source>
        <strain evidence="14">LMG 24000</strain>
    </source>
</reference>
<dbReference type="PRINTS" id="PR00184">
    <property type="entry name" value="NEISSPPORIN"/>
</dbReference>
<sequence length="395" mass="41082">MKKSLLALAALGTFAGVAHAQSSVTLYGIIDEGFNINTNSGGKHLYNLSSGVLQGSRFGLRGTEDLGGGLKAIFVLENGFDVNNGKLGQGGLMFGRQAYVGLSSQFGTVTLGRQYDSVVDYVGPLEAGDQWGGYIAAHPGDLDNFNNAYRTNNTVKFASKNYNGLTFGGTYSFGGKAGDFSGNQIWSLGAGYANGPLVLGAGYLNARTPAASGGLFNNGGTIASNTGTSLSNYAVASPVYEGFASANTYQVIGAGGAYTFGAATLGLTYSNVRFANLGASFTSPYKGQSVTFNNAEVNFKYQLTPALLIGAAYDYTRGADIGGGSRAQYHQGAVGVDYFLSKRTDVYVTGVYQHALGDTLDQLGNVVSAKAGINGLTGSSNQNQFTARVGIRHKF</sequence>
<dbReference type="EMBL" id="FNRQ01000014">
    <property type="protein sequence ID" value="SEB24437.1"/>
    <property type="molecule type" value="Genomic_DNA"/>
</dbReference>
<dbReference type="STRING" id="83784.SAMN05192564_1145"/>
<dbReference type="RefSeq" id="WP_090538027.1">
    <property type="nucleotide sequence ID" value="NZ_FNRQ01000014.1"/>
</dbReference>
<evidence type="ECO:0000256" key="10">
    <source>
        <dbReference type="ARBA" id="ARBA00023237"/>
    </source>
</evidence>
<keyword evidence="10" id="KW-0998">Cell outer membrane</keyword>
<dbReference type="GO" id="GO:0006811">
    <property type="term" value="P:monoatomic ion transport"/>
    <property type="evidence" value="ECO:0007669"/>
    <property type="project" value="UniProtKB-KW"/>
</dbReference>
<evidence type="ECO:0000256" key="3">
    <source>
        <dbReference type="ARBA" id="ARBA00022448"/>
    </source>
</evidence>
<keyword evidence="4" id="KW-1134">Transmembrane beta strand</keyword>
<evidence type="ECO:0000256" key="2">
    <source>
        <dbReference type="ARBA" id="ARBA00011233"/>
    </source>
</evidence>
<comment type="subunit">
    <text evidence="2">Homotrimer.</text>
</comment>
<keyword evidence="14" id="KW-1185">Reference proteome</keyword>
<dbReference type="Proteomes" id="UP000198638">
    <property type="component" value="Unassembled WGS sequence"/>
</dbReference>
<evidence type="ECO:0000256" key="9">
    <source>
        <dbReference type="ARBA" id="ARBA00023136"/>
    </source>
</evidence>
<evidence type="ECO:0000256" key="5">
    <source>
        <dbReference type="ARBA" id="ARBA00022692"/>
    </source>
</evidence>
<feature type="signal peptide" evidence="11">
    <location>
        <begin position="1"/>
        <end position="20"/>
    </location>
</feature>
<keyword evidence="7" id="KW-0406">Ion transport</keyword>
<keyword evidence="3" id="KW-0813">Transport</keyword>
<feature type="domain" description="Porin" evidence="12">
    <location>
        <begin position="7"/>
        <end position="353"/>
    </location>
</feature>
<evidence type="ECO:0000256" key="1">
    <source>
        <dbReference type="ARBA" id="ARBA00004571"/>
    </source>
</evidence>
<keyword evidence="9" id="KW-0472">Membrane</keyword>
<organism evidence="13 14">
    <name type="scientific">Paraburkholderia sartisoli</name>
    <dbReference type="NCBI Taxonomy" id="83784"/>
    <lineage>
        <taxon>Bacteria</taxon>
        <taxon>Pseudomonadati</taxon>
        <taxon>Pseudomonadota</taxon>
        <taxon>Betaproteobacteria</taxon>
        <taxon>Burkholderiales</taxon>
        <taxon>Burkholderiaceae</taxon>
        <taxon>Paraburkholderia</taxon>
    </lineage>
</organism>
<evidence type="ECO:0000313" key="13">
    <source>
        <dbReference type="EMBL" id="SEB24437.1"/>
    </source>
</evidence>
<dbReference type="AlphaFoldDB" id="A0A1H4HRJ5"/>
<dbReference type="OrthoDB" id="8982743at2"/>
<keyword evidence="5" id="KW-0812">Transmembrane</keyword>
<comment type="subcellular location">
    <subcellularLocation>
        <location evidence="1">Cell outer membrane</location>
        <topology evidence="1">Multi-pass membrane protein</topology>
    </subcellularLocation>
</comment>
<keyword evidence="8" id="KW-0626">Porin</keyword>
<evidence type="ECO:0000256" key="7">
    <source>
        <dbReference type="ARBA" id="ARBA00023065"/>
    </source>
</evidence>
<evidence type="ECO:0000256" key="6">
    <source>
        <dbReference type="ARBA" id="ARBA00022729"/>
    </source>
</evidence>
<dbReference type="GO" id="GO:0046930">
    <property type="term" value="C:pore complex"/>
    <property type="evidence" value="ECO:0007669"/>
    <property type="project" value="UniProtKB-KW"/>
</dbReference>
<dbReference type="CDD" id="cd00342">
    <property type="entry name" value="gram_neg_porins"/>
    <property type="match status" value="1"/>
</dbReference>
<dbReference type="Gene3D" id="2.40.160.10">
    <property type="entry name" value="Porin"/>
    <property type="match status" value="1"/>
</dbReference>
<evidence type="ECO:0000256" key="11">
    <source>
        <dbReference type="SAM" id="SignalP"/>
    </source>
</evidence>
<dbReference type="InterPro" id="IPR002299">
    <property type="entry name" value="Porin_Neis"/>
</dbReference>
<evidence type="ECO:0000256" key="8">
    <source>
        <dbReference type="ARBA" id="ARBA00023114"/>
    </source>
</evidence>
<feature type="chain" id="PRO_5011719770" evidence="11">
    <location>
        <begin position="21"/>
        <end position="395"/>
    </location>
</feature>